<dbReference type="Pfam" id="PF08406">
    <property type="entry name" value="CbbQ_C"/>
    <property type="match status" value="1"/>
</dbReference>
<dbReference type="Gene3D" id="3.40.50.300">
    <property type="entry name" value="P-loop containing nucleotide triphosphate hydrolases"/>
    <property type="match status" value="1"/>
</dbReference>
<evidence type="ECO:0000256" key="3">
    <source>
        <dbReference type="ARBA" id="ARBA00022840"/>
    </source>
</evidence>
<protein>
    <submittedName>
        <fullName evidence="6">CbbQ/NirQ/NorQ/GpvN family protein</fullName>
    </submittedName>
</protein>
<reference evidence="6 7" key="1">
    <citation type="submission" date="2014-07" db="EMBL/GenBank/DDBJ databases">
        <title>Whole Genome Sequence of the Amycolatopsis methanolica 239.</title>
        <authorList>
            <person name="Tang B."/>
        </authorList>
    </citation>
    <scope>NUCLEOTIDE SEQUENCE [LARGE SCALE GENOMIC DNA]</scope>
    <source>
        <strain evidence="6 7">239</strain>
    </source>
</reference>
<sequence length="276" mass="30076">MTEITVAAPARRTADGTGPYYQPVGNEVEVFTAAFRSRRAIMLTGPTGCGKTRFVEAMAHQLGVPLHTVSCHEDLSSSDLLGRYLLKAGETVWVDGPLTRAARHGGICYLDEIVEARQDATVVVHSVADHRRELNLERHGAERIVAHSDFCLVVSFNPGYQSVLKDLKVSTRQRMVTVRFGFPPAEAEHEVVVRETGVGPDEAWALVLFAQAVRRLEHGRLREAASTRTVVAAAALTSQGMSTFDAGMAAMVRPMTDDADEEAGLAAMLETYTARR</sequence>
<organism evidence="6 7">
    <name type="scientific">Amycolatopsis methanolica 239</name>
    <dbReference type="NCBI Taxonomy" id="1068978"/>
    <lineage>
        <taxon>Bacteria</taxon>
        <taxon>Bacillati</taxon>
        <taxon>Actinomycetota</taxon>
        <taxon>Actinomycetes</taxon>
        <taxon>Pseudonocardiales</taxon>
        <taxon>Pseudonocardiaceae</taxon>
        <taxon>Amycolatopsis</taxon>
        <taxon>Amycolatopsis methanolica group</taxon>
    </lineage>
</organism>
<evidence type="ECO:0000259" key="4">
    <source>
        <dbReference type="Pfam" id="PF07728"/>
    </source>
</evidence>
<dbReference type="KEGG" id="amq:AMETH_1220"/>
<keyword evidence="2" id="KW-0547">Nucleotide-binding</keyword>
<dbReference type="HOGENOM" id="CLU_067562_0_0_11"/>
<dbReference type="InterPro" id="IPR027417">
    <property type="entry name" value="P-loop_NTPase"/>
</dbReference>
<dbReference type="Proteomes" id="UP000062973">
    <property type="component" value="Chromosome"/>
</dbReference>
<name>A0A076MU22_AMYME</name>
<accession>A0A076MU22</accession>
<gene>
    <name evidence="6" type="ORF">AMETH_1220</name>
</gene>
<proteinExistence type="inferred from homology"/>
<evidence type="ECO:0000256" key="1">
    <source>
        <dbReference type="ARBA" id="ARBA00009417"/>
    </source>
</evidence>
<dbReference type="STRING" id="1068978.AMETH_1220"/>
<dbReference type="EMBL" id="CP009110">
    <property type="protein sequence ID" value="AIJ21312.1"/>
    <property type="molecule type" value="Genomic_DNA"/>
</dbReference>
<dbReference type="Pfam" id="PF07728">
    <property type="entry name" value="AAA_5"/>
    <property type="match status" value="1"/>
</dbReference>
<feature type="domain" description="CbbQ/NirQ/NorQ C-terminal" evidence="5">
    <location>
        <begin position="188"/>
        <end position="270"/>
    </location>
</feature>
<keyword evidence="7" id="KW-1185">Reference proteome</keyword>
<evidence type="ECO:0000259" key="5">
    <source>
        <dbReference type="Pfam" id="PF08406"/>
    </source>
</evidence>
<evidence type="ECO:0000313" key="7">
    <source>
        <dbReference type="Proteomes" id="UP000062973"/>
    </source>
</evidence>
<dbReference type="GO" id="GO:0005524">
    <property type="term" value="F:ATP binding"/>
    <property type="evidence" value="ECO:0007669"/>
    <property type="project" value="UniProtKB-KW"/>
</dbReference>
<comment type="similarity">
    <text evidence="1">Belongs to the CbbQ/NirQ/NorQ/GpvN family.</text>
</comment>
<dbReference type="InterPro" id="IPR011704">
    <property type="entry name" value="ATPase_dyneun-rel_AAA"/>
</dbReference>
<dbReference type="InterPro" id="IPR050764">
    <property type="entry name" value="CbbQ/NirQ/NorQ/GpvN"/>
</dbReference>
<dbReference type="SUPFAM" id="SSF52540">
    <property type="entry name" value="P-loop containing nucleoside triphosphate hydrolases"/>
    <property type="match status" value="1"/>
</dbReference>
<keyword evidence="3" id="KW-0067">ATP-binding</keyword>
<evidence type="ECO:0000256" key="2">
    <source>
        <dbReference type="ARBA" id="ARBA00022741"/>
    </source>
</evidence>
<dbReference type="PANTHER" id="PTHR42759:SF7">
    <property type="entry name" value="DENITRIFICATION REGULATORY PROTEIN NIRQ"/>
    <property type="match status" value="1"/>
</dbReference>
<dbReference type="eggNOG" id="COG0714">
    <property type="taxonomic scope" value="Bacteria"/>
</dbReference>
<dbReference type="PANTHER" id="PTHR42759">
    <property type="entry name" value="MOXR FAMILY PROTEIN"/>
    <property type="match status" value="1"/>
</dbReference>
<dbReference type="GO" id="GO:0016887">
    <property type="term" value="F:ATP hydrolysis activity"/>
    <property type="evidence" value="ECO:0007669"/>
    <property type="project" value="InterPro"/>
</dbReference>
<dbReference type="RefSeq" id="WP_017987178.1">
    <property type="nucleotide sequence ID" value="NZ_AQUL01000001.1"/>
</dbReference>
<feature type="domain" description="ATPase dynein-related AAA" evidence="4">
    <location>
        <begin position="41"/>
        <end position="175"/>
    </location>
</feature>
<dbReference type="PATRIC" id="fig|1068978.7.peg.1285"/>
<dbReference type="AlphaFoldDB" id="A0A076MU22"/>
<dbReference type="InterPro" id="IPR013615">
    <property type="entry name" value="CbbQ_C"/>
</dbReference>
<evidence type="ECO:0000313" key="6">
    <source>
        <dbReference type="EMBL" id="AIJ21312.1"/>
    </source>
</evidence>